<feature type="repeat" description="TPR" evidence="3">
    <location>
        <begin position="32"/>
        <end position="65"/>
    </location>
</feature>
<dbReference type="InterPro" id="IPR027417">
    <property type="entry name" value="P-loop_NTPase"/>
</dbReference>
<dbReference type="Gene3D" id="3.40.50.300">
    <property type="entry name" value="P-loop containing nucleotide triphosphate hydrolases"/>
    <property type="match status" value="1"/>
</dbReference>
<dbReference type="InterPro" id="IPR019734">
    <property type="entry name" value="TPR_rpt"/>
</dbReference>
<protein>
    <recommendedName>
        <fullName evidence="6">Tetratricopeptide repeat protein</fullName>
    </recommendedName>
</protein>
<evidence type="ECO:0000256" key="2">
    <source>
        <dbReference type="ARBA" id="ARBA00022803"/>
    </source>
</evidence>
<keyword evidence="1" id="KW-0677">Repeat</keyword>
<dbReference type="SUPFAM" id="SSF48452">
    <property type="entry name" value="TPR-like"/>
    <property type="match status" value="2"/>
</dbReference>
<dbReference type="Pfam" id="PF13432">
    <property type="entry name" value="TPR_16"/>
    <property type="match status" value="2"/>
</dbReference>
<proteinExistence type="predicted"/>
<dbReference type="PANTHER" id="PTHR45586">
    <property type="entry name" value="TPR REPEAT-CONTAINING PROTEIN PA4667"/>
    <property type="match status" value="1"/>
</dbReference>
<keyword evidence="2 3" id="KW-0802">TPR repeat</keyword>
<evidence type="ECO:0000313" key="5">
    <source>
        <dbReference type="Proteomes" id="UP000599009"/>
    </source>
</evidence>
<dbReference type="PROSITE" id="PS50005">
    <property type="entry name" value="TPR"/>
    <property type="match status" value="3"/>
</dbReference>
<gene>
    <name evidence="4" type="ORF">GCM10011394_26960</name>
</gene>
<keyword evidence="5" id="KW-1185">Reference proteome</keyword>
<feature type="repeat" description="TPR" evidence="3">
    <location>
        <begin position="271"/>
        <end position="304"/>
    </location>
</feature>
<dbReference type="PANTHER" id="PTHR45586:SF14">
    <property type="entry name" value="TETRATRICOPEPTIDE TPR_2 REPEAT PROTEIN"/>
    <property type="match status" value="1"/>
</dbReference>
<dbReference type="EMBL" id="BMME01000002">
    <property type="protein sequence ID" value="GGK16325.1"/>
    <property type="molecule type" value="Genomic_DNA"/>
</dbReference>
<dbReference type="InterPro" id="IPR051012">
    <property type="entry name" value="CellSynth/LPSAsmb/PSIAsmb"/>
</dbReference>
<dbReference type="InterPro" id="IPR011990">
    <property type="entry name" value="TPR-like_helical_dom_sf"/>
</dbReference>
<organism evidence="4 5">
    <name type="scientific">Luteimonas terricola</name>
    <dbReference type="NCBI Taxonomy" id="645597"/>
    <lineage>
        <taxon>Bacteria</taxon>
        <taxon>Pseudomonadati</taxon>
        <taxon>Pseudomonadota</taxon>
        <taxon>Gammaproteobacteria</taxon>
        <taxon>Lysobacterales</taxon>
        <taxon>Lysobacteraceae</taxon>
        <taxon>Luteimonas</taxon>
    </lineage>
</organism>
<dbReference type="Gene3D" id="1.25.40.10">
    <property type="entry name" value="Tetratricopeptide repeat domain"/>
    <property type="match status" value="3"/>
</dbReference>
<dbReference type="RefSeq" id="WP_165942441.1">
    <property type="nucleotide sequence ID" value="NZ_BMME01000002.1"/>
</dbReference>
<evidence type="ECO:0000256" key="1">
    <source>
        <dbReference type="ARBA" id="ARBA00022737"/>
    </source>
</evidence>
<dbReference type="Pfam" id="PF14559">
    <property type="entry name" value="TPR_19"/>
    <property type="match status" value="2"/>
</dbReference>
<comment type="caution">
    <text evidence="4">The sequence shown here is derived from an EMBL/GenBank/DDBJ whole genome shotgun (WGS) entry which is preliminary data.</text>
</comment>
<evidence type="ECO:0000313" key="4">
    <source>
        <dbReference type="EMBL" id="GGK16325.1"/>
    </source>
</evidence>
<evidence type="ECO:0008006" key="6">
    <source>
        <dbReference type="Google" id="ProtNLM"/>
    </source>
</evidence>
<dbReference type="SUPFAM" id="SSF52540">
    <property type="entry name" value="P-loop containing nucleoside triphosphate hydrolases"/>
    <property type="match status" value="1"/>
</dbReference>
<dbReference type="SMART" id="SM00028">
    <property type="entry name" value="TPR"/>
    <property type="match status" value="6"/>
</dbReference>
<accession>A0ABQ2EM76</accession>
<name>A0ABQ2EM76_9GAMM</name>
<dbReference type="Proteomes" id="UP000599009">
    <property type="component" value="Unassembled WGS sequence"/>
</dbReference>
<reference evidence="5" key="1">
    <citation type="journal article" date="2019" name="Int. J. Syst. Evol. Microbiol.">
        <title>The Global Catalogue of Microorganisms (GCM) 10K type strain sequencing project: providing services to taxonomists for standard genome sequencing and annotation.</title>
        <authorList>
            <consortium name="The Broad Institute Genomics Platform"/>
            <consortium name="The Broad Institute Genome Sequencing Center for Infectious Disease"/>
            <person name="Wu L."/>
            <person name="Ma J."/>
        </authorList>
    </citation>
    <scope>NUCLEOTIDE SEQUENCE [LARGE SCALE GENOMIC DNA]</scope>
    <source>
        <strain evidence="5">CGMCC 1.8985</strain>
    </source>
</reference>
<sequence length="689" mass="73970">MQEQILDALRRGDTVAALEAARSLAAGTPDDAQAQRLLALALRSSSDPEGAREAIERAISLSPDDATLHLEHAGLLLGVRDLEGAGQALEATVGLDPNQFAAYLMQAQLAMGRNDLDEAARLARLAGRVSPDHPTLQALEGTLELRRGNVDDAMKLLAAASEKAPEDPVVLHALGFAYLAKGHTAFAEQAFRNLLKLAPRAGMVRLLVAQLQLRQGRPADAVEELAPLLADPATATPQLRRYAGELEVAAGRPERALPLLREALAALPGEPRTMAAIGEAWRRLGDFEDAQRTLDAALATSPDNDGLWRARLAFEPAGRGAADLIGRWRTRRPESLDAMEAEMVLHATEGRPAEAEAAARALLERSPGHVRAEMRVIDALLVRDPAEAAQRLEALMARASRPAERKVLFAWLGLARHRCGEFAAALESWNRRNVEDAPGRLPLPAHTAAPARWPEAAVAEAGAPPAAFLFGLPGTLVERSAQLLADVLPTFRNDRFGPEPPADGFQDVDAWPRIASGEFPAAEVAASWRAQLPGRGIDGAIVDWLPWWDGGYAAAMRAALPEALLLMLLRDPRDMLVDWLAFGAHTPFAVESPQVAAEWLAASLEQLATLHEQDLVPHRLIRIDDSAEDPQAMSAQLGDALGISLPEPPPGVFGPPRFAAGTWRSYADLLAGPFAALAPLARRFGYPDA</sequence>
<feature type="repeat" description="TPR" evidence="3">
    <location>
        <begin position="168"/>
        <end position="201"/>
    </location>
</feature>
<evidence type="ECO:0000256" key="3">
    <source>
        <dbReference type="PROSITE-ProRule" id="PRU00339"/>
    </source>
</evidence>